<proteinExistence type="inferred from homology"/>
<protein>
    <submittedName>
        <fullName evidence="3">SDR family oxidoreductase</fullName>
    </submittedName>
</protein>
<dbReference type="PANTHER" id="PTHR24321">
    <property type="entry name" value="DEHYDROGENASES, SHORT CHAIN"/>
    <property type="match status" value="1"/>
</dbReference>
<gene>
    <name evidence="3" type="ORF">NK662_07200</name>
</gene>
<dbReference type="GO" id="GO:0008206">
    <property type="term" value="P:bile acid metabolic process"/>
    <property type="evidence" value="ECO:0007669"/>
    <property type="project" value="UniProtKB-ARBA"/>
</dbReference>
<sequence length="247" mass="26115">MRLQGKAAIVTGGASGIGEYTVRDMVEQGAHVLIADINDAVGEQLAQELRTEETKVIYQHVDVTDEAQIAAMVEQAVAEFGKLDIIFSNAGIGSMAPSHELSYEDWHRTIAINLDGVFLCAKHALRAMKQNGGGSIINCASILGHVGQAATASYTAAKGGVVNLTRALAVEYAKENIRVNAVCPGYIDTPLLSQLDDATKQHLISLHPLGRLGKPEEIAKAVTFLASDDASFITGANLLVDGGYTAQ</sequence>
<accession>A0AA41X420</accession>
<dbReference type="AlphaFoldDB" id="A0AA41X420"/>
<comment type="caution">
    <text evidence="3">The sequence shown here is derived from an EMBL/GenBank/DDBJ whole genome shotgun (WGS) entry which is preliminary data.</text>
</comment>
<dbReference type="SUPFAM" id="SSF51735">
    <property type="entry name" value="NAD(P)-binding Rossmann-fold domains"/>
    <property type="match status" value="1"/>
</dbReference>
<dbReference type="EMBL" id="JANCLT010000003">
    <property type="protein sequence ID" value="MCP8968327.1"/>
    <property type="molecule type" value="Genomic_DNA"/>
</dbReference>
<comment type="similarity">
    <text evidence="1">Belongs to the short-chain dehydrogenases/reductases (SDR) family.</text>
</comment>
<reference evidence="3" key="1">
    <citation type="submission" date="2022-07" db="EMBL/GenBank/DDBJ databases">
        <authorList>
            <person name="Li W.-J."/>
            <person name="Deng Q.-Q."/>
        </authorList>
    </citation>
    <scope>NUCLEOTIDE SEQUENCE</scope>
    <source>
        <strain evidence="3">SYSU M60031</strain>
    </source>
</reference>
<dbReference type="FunFam" id="3.40.50.720:FF:000084">
    <property type="entry name" value="Short-chain dehydrogenase reductase"/>
    <property type="match status" value="1"/>
</dbReference>
<dbReference type="PROSITE" id="PS00061">
    <property type="entry name" value="ADH_SHORT"/>
    <property type="match status" value="1"/>
</dbReference>
<keyword evidence="2" id="KW-0560">Oxidoreductase</keyword>
<dbReference type="Gene3D" id="3.40.50.720">
    <property type="entry name" value="NAD(P)-binding Rossmann-like Domain"/>
    <property type="match status" value="1"/>
</dbReference>
<evidence type="ECO:0000256" key="2">
    <source>
        <dbReference type="ARBA" id="ARBA00023002"/>
    </source>
</evidence>
<dbReference type="GO" id="GO:0016491">
    <property type="term" value="F:oxidoreductase activity"/>
    <property type="evidence" value="ECO:0007669"/>
    <property type="project" value="UniProtKB-KW"/>
</dbReference>
<dbReference type="InterPro" id="IPR036291">
    <property type="entry name" value="NAD(P)-bd_dom_sf"/>
</dbReference>
<dbReference type="PANTHER" id="PTHR24321:SF8">
    <property type="entry name" value="ESTRADIOL 17-BETA-DEHYDROGENASE 8-RELATED"/>
    <property type="match status" value="1"/>
</dbReference>
<dbReference type="RefSeq" id="WP_254758239.1">
    <property type="nucleotide sequence ID" value="NZ_JANCLT010000003.1"/>
</dbReference>
<dbReference type="PRINTS" id="PR00080">
    <property type="entry name" value="SDRFAMILY"/>
</dbReference>
<dbReference type="NCBIfam" id="NF005559">
    <property type="entry name" value="PRK07231.1"/>
    <property type="match status" value="1"/>
</dbReference>
<keyword evidence="4" id="KW-1185">Reference proteome</keyword>
<dbReference type="InterPro" id="IPR020904">
    <property type="entry name" value="Sc_DH/Rdtase_CS"/>
</dbReference>
<organism evidence="3 4">
    <name type="scientific">Ectobacillus ponti</name>
    <dbReference type="NCBI Taxonomy" id="2961894"/>
    <lineage>
        <taxon>Bacteria</taxon>
        <taxon>Bacillati</taxon>
        <taxon>Bacillota</taxon>
        <taxon>Bacilli</taxon>
        <taxon>Bacillales</taxon>
        <taxon>Bacillaceae</taxon>
        <taxon>Ectobacillus</taxon>
    </lineage>
</organism>
<dbReference type="Proteomes" id="UP001156102">
    <property type="component" value="Unassembled WGS sequence"/>
</dbReference>
<name>A0AA41X420_9BACI</name>
<dbReference type="Pfam" id="PF13561">
    <property type="entry name" value="adh_short_C2"/>
    <property type="match status" value="1"/>
</dbReference>
<dbReference type="NCBIfam" id="NF009466">
    <property type="entry name" value="PRK12826.1-2"/>
    <property type="match status" value="1"/>
</dbReference>
<evidence type="ECO:0000256" key="1">
    <source>
        <dbReference type="ARBA" id="ARBA00006484"/>
    </source>
</evidence>
<dbReference type="InterPro" id="IPR002347">
    <property type="entry name" value="SDR_fam"/>
</dbReference>
<evidence type="ECO:0000313" key="3">
    <source>
        <dbReference type="EMBL" id="MCP8968327.1"/>
    </source>
</evidence>
<evidence type="ECO:0000313" key="4">
    <source>
        <dbReference type="Proteomes" id="UP001156102"/>
    </source>
</evidence>
<dbReference type="PRINTS" id="PR00081">
    <property type="entry name" value="GDHRDH"/>
</dbReference>